<proteinExistence type="inferred from homology"/>
<dbReference type="NCBIfam" id="NF006670">
    <property type="entry name" value="PRK09218.1"/>
    <property type="match status" value="1"/>
</dbReference>
<dbReference type="OrthoDB" id="9784988at2"/>
<dbReference type="RefSeq" id="WP_006703696.1">
    <property type="nucleotide sequence ID" value="NZ_KI391971.1"/>
</dbReference>
<dbReference type="PANTHER" id="PTHR10458:SF22">
    <property type="entry name" value="PEPTIDE DEFORMYLASE"/>
    <property type="match status" value="1"/>
</dbReference>
<comment type="similarity">
    <text evidence="1">Belongs to the polypeptide deformylase family.</text>
</comment>
<dbReference type="PRINTS" id="PR01576">
    <property type="entry name" value="PDEFORMYLASE"/>
</dbReference>
<evidence type="ECO:0000313" key="2">
    <source>
        <dbReference type="EMBL" id="EEW92575.1"/>
    </source>
</evidence>
<name>D0BN85_9LACT</name>
<dbReference type="GO" id="GO:0042586">
    <property type="term" value="F:peptide deformylase activity"/>
    <property type="evidence" value="ECO:0007669"/>
    <property type="project" value="InterPro"/>
</dbReference>
<dbReference type="AlphaFoldDB" id="D0BN85"/>
<dbReference type="Gene3D" id="3.90.45.10">
    <property type="entry name" value="Peptide deformylase"/>
    <property type="match status" value="1"/>
</dbReference>
<reference evidence="2" key="2">
    <citation type="submission" date="2011-10" db="EMBL/GenBank/DDBJ databases">
        <title>The Genome Sequence of Granulicatella elegans ATCC 700633.</title>
        <authorList>
            <consortium name="The Broad Institute Genome Sequencing Platform"/>
            <consortium name="The Broad Institute Genome Sequencing Center for Infectious Disease"/>
            <person name="Earl A."/>
            <person name="Ward D."/>
            <person name="Feldgarden M."/>
            <person name="Gevers D."/>
            <person name="Sibley C.D."/>
            <person name="Field T.R."/>
            <person name="Grinwis M."/>
            <person name="Eshaghurshan C.S."/>
            <person name="Surette M.G."/>
            <person name="Young S.K."/>
            <person name="Zeng Q."/>
            <person name="Gargeya S."/>
            <person name="Fitzgerald M."/>
            <person name="Haas B."/>
            <person name="Abouelleil A."/>
            <person name="Alvarado L."/>
            <person name="Arachchi H.M."/>
            <person name="Berlin A."/>
            <person name="Brown A."/>
            <person name="Chapman S.B."/>
            <person name="Chen Z."/>
            <person name="Dunbar C."/>
            <person name="Freedman E."/>
            <person name="Gearin G."/>
            <person name="Goldberg J."/>
            <person name="Griggs A."/>
            <person name="Gujja S."/>
            <person name="Heiman D."/>
            <person name="Howarth C."/>
            <person name="Larson L."/>
            <person name="Lui A."/>
            <person name="MacDonald P.J.P."/>
            <person name="Montmayeur A."/>
            <person name="Murphy C."/>
            <person name="Neiman D."/>
            <person name="Pearson M."/>
            <person name="Priest M."/>
            <person name="Roberts A."/>
            <person name="Saif S."/>
            <person name="Shea T."/>
            <person name="Shenoy N."/>
            <person name="Sisk P."/>
            <person name="Stolte C."/>
            <person name="Sykes S."/>
            <person name="Wortman J."/>
            <person name="Nusbaum C."/>
            <person name="Birren B."/>
        </authorList>
    </citation>
    <scope>NUCLEOTIDE SEQUENCE [LARGE SCALE GENOMIC DNA]</scope>
    <source>
        <strain evidence="2">ATCC 700633</strain>
    </source>
</reference>
<dbReference type="eggNOG" id="COG0242">
    <property type="taxonomic scope" value="Bacteria"/>
</dbReference>
<dbReference type="CDD" id="cd00487">
    <property type="entry name" value="Pep_deformylase"/>
    <property type="match status" value="1"/>
</dbReference>
<dbReference type="Pfam" id="PF01327">
    <property type="entry name" value="Pep_deformylase"/>
    <property type="match status" value="1"/>
</dbReference>
<gene>
    <name evidence="2" type="ORF">HMPREF0446_01420</name>
</gene>
<dbReference type="Proteomes" id="UP000002939">
    <property type="component" value="Unassembled WGS sequence"/>
</dbReference>
<dbReference type="EMBL" id="ACRF02000003">
    <property type="protein sequence ID" value="EEW92575.1"/>
    <property type="molecule type" value="Genomic_DNA"/>
</dbReference>
<sequence>MKKEIMKDPFFLSQKAIPANPITDKQVIVDLQDTLRANRDRCVGLAANMIGSHKAIIIVAAGPFDIVMVNPVITKKSQPYQTEEGCLSHTGMKSTTRYQKIEVRYQDATGKTHTGTFTEFTAQVIQHEIDHLQGILI</sequence>
<comment type="caution">
    <text evidence="2">The sequence shown here is derived from an EMBL/GenBank/DDBJ whole genome shotgun (WGS) entry which is preliminary data.</text>
</comment>
<reference evidence="2" key="1">
    <citation type="submission" date="2009-09" db="EMBL/GenBank/DDBJ databases">
        <authorList>
            <consortium name="The Broad Institute Genome Sequencing Platform"/>
            <person name="Ward D."/>
            <person name="Feldgarden M."/>
            <person name="Earl A."/>
            <person name="Young S.K."/>
            <person name="Zeng Q."/>
            <person name="Koehrsen M."/>
            <person name="Alvarado L."/>
            <person name="Berlin A."/>
            <person name="Bochicchio J."/>
            <person name="Borenstein D."/>
            <person name="Chapman S.B."/>
            <person name="Chen Z."/>
            <person name="Engels R."/>
            <person name="Freedman E."/>
            <person name="Gellesch M."/>
            <person name="Goldberg J."/>
            <person name="Griggs A."/>
            <person name="Gujja S."/>
            <person name="Heilman E."/>
            <person name="Heiman D."/>
            <person name="Hepburn T."/>
            <person name="Howarth C."/>
            <person name="Jen D."/>
            <person name="Larson L."/>
            <person name="Lewis B."/>
            <person name="Mehta T."/>
            <person name="Park D."/>
            <person name="Pearson M."/>
            <person name="Roberts A."/>
            <person name="Saif S."/>
            <person name="Shea T."/>
            <person name="Shenoy N."/>
            <person name="Sisk P."/>
            <person name="Stolte C."/>
            <person name="Sykes S."/>
            <person name="Thomson T."/>
            <person name="Walk T."/>
            <person name="White J."/>
            <person name="Yandava C."/>
            <person name="Sibley C.D."/>
            <person name="Field T.R."/>
            <person name="Grinwis M."/>
            <person name="Eshaghurshan C.S."/>
            <person name="Surette M.G."/>
            <person name="Haas B."/>
            <person name="Nusbaum C."/>
            <person name="Birren B."/>
        </authorList>
    </citation>
    <scope>NUCLEOTIDE SEQUENCE [LARGE SCALE GENOMIC DNA]</scope>
    <source>
        <strain evidence="2">ATCC 700633</strain>
    </source>
</reference>
<dbReference type="SUPFAM" id="SSF56420">
    <property type="entry name" value="Peptide deformylase"/>
    <property type="match status" value="1"/>
</dbReference>
<dbReference type="HOGENOM" id="CLU_061901_3_1_9"/>
<organism evidence="2 3">
    <name type="scientific">Granulicatella elegans ATCC 700633</name>
    <dbReference type="NCBI Taxonomy" id="626369"/>
    <lineage>
        <taxon>Bacteria</taxon>
        <taxon>Bacillati</taxon>
        <taxon>Bacillota</taxon>
        <taxon>Bacilli</taxon>
        <taxon>Lactobacillales</taxon>
        <taxon>Carnobacteriaceae</taxon>
        <taxon>Granulicatella</taxon>
    </lineage>
</organism>
<dbReference type="STRING" id="626369.HMPREF0446_01420"/>
<dbReference type="InterPro" id="IPR036821">
    <property type="entry name" value="Peptide_deformylase_sf"/>
</dbReference>
<dbReference type="PIRSF" id="PIRSF004749">
    <property type="entry name" value="Pep_def"/>
    <property type="match status" value="1"/>
</dbReference>
<accession>D0BN85</accession>
<evidence type="ECO:0000256" key="1">
    <source>
        <dbReference type="ARBA" id="ARBA00010759"/>
    </source>
</evidence>
<keyword evidence="3" id="KW-1185">Reference proteome</keyword>
<evidence type="ECO:0000313" key="3">
    <source>
        <dbReference type="Proteomes" id="UP000002939"/>
    </source>
</evidence>
<protein>
    <submittedName>
        <fullName evidence="2">Peptide deformylase</fullName>
    </submittedName>
</protein>
<dbReference type="PANTHER" id="PTHR10458">
    <property type="entry name" value="PEPTIDE DEFORMYLASE"/>
    <property type="match status" value="1"/>
</dbReference>
<dbReference type="InterPro" id="IPR023635">
    <property type="entry name" value="Peptide_deformylase"/>
</dbReference>